<gene>
    <name evidence="2" type="ORF">RhiirA5_502961</name>
</gene>
<sequence>MQSIDSLRELNSKLLAEIAELRKENAEIPELREKFLKFAEVEAENARLKQIIEENARRDSENAELKSGVGELEARLALLEQSSAVDGMALPFGQTQNGEEAMPVVTVQTVDVPDSVIDKLNNEVGRAPSDLDGKDEEMVDFLDDVYKKSISNKIRERRRKKKQRDQEALVISQDVTKIPEVTDILISEQDHLSLFEIFLLEI</sequence>
<protein>
    <submittedName>
        <fullName evidence="2">Uncharacterized protein</fullName>
    </submittedName>
</protein>
<dbReference type="VEuPathDB" id="FungiDB:RhiirFUN_010125"/>
<dbReference type="VEuPathDB" id="FungiDB:RhiirA1_484438"/>
<dbReference type="VEuPathDB" id="FungiDB:FUN_005707"/>
<comment type="caution">
    <text evidence="2">The sequence shown here is derived from an EMBL/GenBank/DDBJ whole genome shotgun (WGS) entry which is preliminary data.</text>
</comment>
<evidence type="ECO:0000313" key="2">
    <source>
        <dbReference type="EMBL" id="PKC04162.1"/>
    </source>
</evidence>
<accession>A0A2N0PBG3</accession>
<dbReference type="Proteomes" id="UP000232722">
    <property type="component" value="Unassembled WGS sequence"/>
</dbReference>
<dbReference type="AlphaFoldDB" id="A0A2N0PBG3"/>
<reference evidence="2 3" key="2">
    <citation type="submission" date="2017-09" db="EMBL/GenBank/DDBJ databases">
        <title>Extensive intraspecific genome diversity in a model arbuscular mycorrhizal fungus.</title>
        <authorList>
            <person name="Chen E.C."/>
            <person name="Morin E."/>
            <person name="Beaudet D."/>
            <person name="Noel J."/>
            <person name="Ndikumana S."/>
            <person name="Charron P."/>
            <person name="St-Onge C."/>
            <person name="Giorgi J."/>
            <person name="Grigoriev I.V."/>
            <person name="Roux C."/>
            <person name="Martin F.M."/>
            <person name="Corradi N."/>
        </authorList>
    </citation>
    <scope>NUCLEOTIDE SEQUENCE [LARGE SCALE GENOMIC DNA]</scope>
    <source>
        <strain evidence="2 3">A5</strain>
    </source>
</reference>
<evidence type="ECO:0000313" key="3">
    <source>
        <dbReference type="Proteomes" id="UP000232722"/>
    </source>
</evidence>
<dbReference type="EMBL" id="LLXJ01001055">
    <property type="protein sequence ID" value="PKC04162.1"/>
    <property type="molecule type" value="Genomic_DNA"/>
</dbReference>
<keyword evidence="1" id="KW-0175">Coiled coil</keyword>
<feature type="coiled-coil region" evidence="1">
    <location>
        <begin position="4"/>
        <end position="82"/>
    </location>
</feature>
<reference evidence="2 3" key="1">
    <citation type="submission" date="2016-04" db="EMBL/GenBank/DDBJ databases">
        <title>Genome analyses suggest a sexual origin of heterokaryosis in a supposedly ancient asexual fungus.</title>
        <authorList>
            <person name="Ropars J."/>
            <person name="Sedzielewska K."/>
            <person name="Noel J."/>
            <person name="Charron P."/>
            <person name="Farinelli L."/>
            <person name="Marton T."/>
            <person name="Kruger M."/>
            <person name="Pelin A."/>
            <person name="Brachmann A."/>
            <person name="Corradi N."/>
        </authorList>
    </citation>
    <scope>NUCLEOTIDE SEQUENCE [LARGE SCALE GENOMIC DNA]</scope>
    <source>
        <strain evidence="2 3">A5</strain>
    </source>
</reference>
<proteinExistence type="predicted"/>
<evidence type="ECO:0000256" key="1">
    <source>
        <dbReference type="SAM" id="Coils"/>
    </source>
</evidence>
<name>A0A2N0PBG3_9GLOM</name>
<organism evidence="2 3">
    <name type="scientific">Rhizophagus irregularis</name>
    <dbReference type="NCBI Taxonomy" id="588596"/>
    <lineage>
        <taxon>Eukaryota</taxon>
        <taxon>Fungi</taxon>
        <taxon>Fungi incertae sedis</taxon>
        <taxon>Mucoromycota</taxon>
        <taxon>Glomeromycotina</taxon>
        <taxon>Glomeromycetes</taxon>
        <taxon>Glomerales</taxon>
        <taxon>Glomeraceae</taxon>
        <taxon>Rhizophagus</taxon>
    </lineage>
</organism>